<proteinExistence type="predicted"/>
<dbReference type="InterPro" id="IPR002182">
    <property type="entry name" value="NB-ARC"/>
</dbReference>
<dbReference type="EMBL" id="CP093349">
    <property type="protein sequence ID" value="WOH09431.1"/>
    <property type="molecule type" value="Genomic_DNA"/>
</dbReference>
<reference evidence="2" key="1">
    <citation type="journal article" date="2016" name="Nat. Genet.">
        <title>A high-quality carrot genome assembly provides new insights into carotenoid accumulation and asterid genome evolution.</title>
        <authorList>
            <person name="Iorizzo M."/>
            <person name="Ellison S."/>
            <person name="Senalik D."/>
            <person name="Zeng P."/>
            <person name="Satapoomin P."/>
            <person name="Huang J."/>
            <person name="Bowman M."/>
            <person name="Iovene M."/>
            <person name="Sanseverino W."/>
            <person name="Cavagnaro P."/>
            <person name="Yildiz M."/>
            <person name="Macko-Podgorni A."/>
            <person name="Moranska E."/>
            <person name="Grzebelus E."/>
            <person name="Grzebelus D."/>
            <person name="Ashrafi H."/>
            <person name="Zheng Z."/>
            <person name="Cheng S."/>
            <person name="Spooner D."/>
            <person name="Van Deynze A."/>
            <person name="Simon P."/>
        </authorList>
    </citation>
    <scope>NUCLEOTIDE SEQUENCE</scope>
    <source>
        <tissue evidence="2">Leaf</tissue>
    </source>
</reference>
<dbReference type="GO" id="GO:0043531">
    <property type="term" value="F:ADP binding"/>
    <property type="evidence" value="ECO:0007669"/>
    <property type="project" value="InterPro"/>
</dbReference>
<dbReference type="AlphaFoldDB" id="A0AAF0XJN0"/>
<sequence>MGGQGKTTLARVVYNKDVVINIFSRRIWVTISDDFDFMKILNQMVGSLTSTTSVLDNTEAVIKKSSKTSKGGKGFTCTG</sequence>
<feature type="domain" description="NB-ARC" evidence="1">
    <location>
        <begin position="1"/>
        <end position="62"/>
    </location>
</feature>
<evidence type="ECO:0000313" key="3">
    <source>
        <dbReference type="Proteomes" id="UP000077755"/>
    </source>
</evidence>
<dbReference type="Pfam" id="PF00931">
    <property type="entry name" value="NB-ARC"/>
    <property type="match status" value="1"/>
</dbReference>
<dbReference type="InterPro" id="IPR027417">
    <property type="entry name" value="P-loop_NTPase"/>
</dbReference>
<keyword evidence="3" id="KW-1185">Reference proteome</keyword>
<organism evidence="2 3">
    <name type="scientific">Daucus carota subsp. sativus</name>
    <name type="common">Carrot</name>
    <dbReference type="NCBI Taxonomy" id="79200"/>
    <lineage>
        <taxon>Eukaryota</taxon>
        <taxon>Viridiplantae</taxon>
        <taxon>Streptophyta</taxon>
        <taxon>Embryophyta</taxon>
        <taxon>Tracheophyta</taxon>
        <taxon>Spermatophyta</taxon>
        <taxon>Magnoliopsida</taxon>
        <taxon>eudicotyledons</taxon>
        <taxon>Gunneridae</taxon>
        <taxon>Pentapetalae</taxon>
        <taxon>asterids</taxon>
        <taxon>campanulids</taxon>
        <taxon>Apiales</taxon>
        <taxon>Apiaceae</taxon>
        <taxon>Apioideae</taxon>
        <taxon>Scandiceae</taxon>
        <taxon>Daucinae</taxon>
        <taxon>Daucus</taxon>
        <taxon>Daucus sect. Daucus</taxon>
    </lineage>
</organism>
<evidence type="ECO:0000313" key="2">
    <source>
        <dbReference type="EMBL" id="WOH09431.1"/>
    </source>
</evidence>
<protein>
    <recommendedName>
        <fullName evidence="1">NB-ARC domain-containing protein</fullName>
    </recommendedName>
</protein>
<accession>A0AAF0XJN0</accession>
<dbReference type="Proteomes" id="UP000077755">
    <property type="component" value="Chromosome 7"/>
</dbReference>
<name>A0AAF0XJN0_DAUCS</name>
<evidence type="ECO:0000259" key="1">
    <source>
        <dbReference type="Pfam" id="PF00931"/>
    </source>
</evidence>
<dbReference type="Gene3D" id="3.40.50.300">
    <property type="entry name" value="P-loop containing nucleotide triphosphate hydrolases"/>
    <property type="match status" value="1"/>
</dbReference>
<dbReference type="SUPFAM" id="SSF52540">
    <property type="entry name" value="P-loop containing nucleoside triphosphate hydrolases"/>
    <property type="match status" value="1"/>
</dbReference>
<gene>
    <name evidence="2" type="ORF">DCAR_0728888</name>
</gene>
<reference evidence="2" key="2">
    <citation type="submission" date="2022-03" db="EMBL/GenBank/DDBJ databases">
        <title>Draft title - Genomic analysis of global carrot germplasm unveils the trajectory of domestication and the origin of high carotenoid orange carrot.</title>
        <authorList>
            <person name="Iorizzo M."/>
            <person name="Ellison S."/>
            <person name="Senalik D."/>
            <person name="Macko-Podgorni A."/>
            <person name="Grzebelus D."/>
            <person name="Bostan H."/>
            <person name="Rolling W."/>
            <person name="Curaba J."/>
            <person name="Simon P."/>
        </authorList>
    </citation>
    <scope>NUCLEOTIDE SEQUENCE</scope>
    <source>
        <tissue evidence="2">Leaf</tissue>
    </source>
</reference>